<evidence type="ECO:0000313" key="1">
    <source>
        <dbReference type="EMBL" id="MCZ8516244.1"/>
    </source>
</evidence>
<protein>
    <submittedName>
        <fullName evidence="1">Uncharacterized protein</fullName>
    </submittedName>
</protein>
<reference evidence="1 2" key="1">
    <citation type="submission" date="2022-12" db="EMBL/GenBank/DDBJ databases">
        <title>Draft genome sequence of Paenibacillus sp. dW9.</title>
        <authorList>
            <person name="Choi E.-W."/>
            <person name="Kim D.-U."/>
        </authorList>
    </citation>
    <scope>NUCLEOTIDE SEQUENCE [LARGE SCALE GENOMIC DNA]</scope>
    <source>
        <strain evidence="2">dW9</strain>
    </source>
</reference>
<gene>
    <name evidence="1" type="ORF">O9H85_28385</name>
</gene>
<dbReference type="Proteomes" id="UP001527882">
    <property type="component" value="Unassembled WGS sequence"/>
</dbReference>
<organism evidence="1 2">
    <name type="scientific">Paenibacillus gyeongsangnamensis</name>
    <dbReference type="NCBI Taxonomy" id="3388067"/>
    <lineage>
        <taxon>Bacteria</taxon>
        <taxon>Bacillati</taxon>
        <taxon>Bacillota</taxon>
        <taxon>Bacilli</taxon>
        <taxon>Bacillales</taxon>
        <taxon>Paenibacillaceae</taxon>
        <taxon>Paenibacillus</taxon>
    </lineage>
</organism>
<accession>A0ABT4QH82</accession>
<dbReference type="RefSeq" id="WP_269884776.1">
    <property type="nucleotide sequence ID" value="NZ_JAQAGZ010000022.1"/>
</dbReference>
<evidence type="ECO:0000313" key="2">
    <source>
        <dbReference type="Proteomes" id="UP001527882"/>
    </source>
</evidence>
<comment type="caution">
    <text evidence="1">The sequence shown here is derived from an EMBL/GenBank/DDBJ whole genome shotgun (WGS) entry which is preliminary data.</text>
</comment>
<keyword evidence="2" id="KW-1185">Reference proteome</keyword>
<dbReference type="EMBL" id="JAQAGZ010000022">
    <property type="protein sequence ID" value="MCZ8516244.1"/>
    <property type="molecule type" value="Genomic_DNA"/>
</dbReference>
<sequence length="141" mass="15621">MPLPQVGASFQGDRRGVIIPTTVTTILSMKEAVDAMTVKHSIKCQGSEILVRETGEGMYDLAIQATSNPLGYGNVLESFPDMEQAIGAADQFCKMLTAAQKQGYYLEEGHFVKPERERIPAKEGLREEVEVEAWIEQFIRG</sequence>
<proteinExistence type="predicted"/>
<name>A0ABT4QH82_9BACL</name>